<keyword evidence="2" id="KW-1185">Reference proteome</keyword>
<organism evidence="1 2">
    <name type="scientific">Champsocephalus gunnari</name>
    <name type="common">Mackerel icefish</name>
    <dbReference type="NCBI Taxonomy" id="52237"/>
    <lineage>
        <taxon>Eukaryota</taxon>
        <taxon>Metazoa</taxon>
        <taxon>Chordata</taxon>
        <taxon>Craniata</taxon>
        <taxon>Vertebrata</taxon>
        <taxon>Euteleostomi</taxon>
        <taxon>Actinopterygii</taxon>
        <taxon>Neopterygii</taxon>
        <taxon>Teleostei</taxon>
        <taxon>Neoteleostei</taxon>
        <taxon>Acanthomorphata</taxon>
        <taxon>Eupercaria</taxon>
        <taxon>Perciformes</taxon>
        <taxon>Notothenioidei</taxon>
        <taxon>Channichthyidae</taxon>
        <taxon>Champsocephalus</taxon>
    </lineage>
</organism>
<name>A0AAN8CR08_CHAGU</name>
<reference evidence="1 2" key="1">
    <citation type="journal article" date="2023" name="Mol. Biol. Evol.">
        <title>Genomics of Secondarily Temperate Adaptation in the Only Non-Antarctic Icefish.</title>
        <authorList>
            <person name="Rivera-Colon A.G."/>
            <person name="Rayamajhi N."/>
            <person name="Minhas B.F."/>
            <person name="Madrigal G."/>
            <person name="Bilyk K.T."/>
            <person name="Yoon V."/>
            <person name="Hune M."/>
            <person name="Gregory S."/>
            <person name="Cheng C.H.C."/>
            <person name="Catchen J.M."/>
        </authorList>
    </citation>
    <scope>NUCLEOTIDE SEQUENCE [LARGE SCALE GENOMIC DNA]</scope>
    <source>
        <tissue evidence="1">White muscle</tissue>
    </source>
</reference>
<proteinExistence type="predicted"/>
<protein>
    <submittedName>
        <fullName evidence="1">Uncharacterized protein</fullName>
    </submittedName>
</protein>
<dbReference type="EMBL" id="JAURVH010001529">
    <property type="protein sequence ID" value="KAK5908327.1"/>
    <property type="molecule type" value="Genomic_DNA"/>
</dbReference>
<dbReference type="AlphaFoldDB" id="A0AAN8CR08"/>
<accession>A0AAN8CR08</accession>
<gene>
    <name evidence="1" type="ORF">CgunFtcFv8_016399</name>
</gene>
<evidence type="ECO:0000313" key="2">
    <source>
        <dbReference type="Proteomes" id="UP001331515"/>
    </source>
</evidence>
<sequence length="109" mass="11648">MTEKPPPGVSVRSLIHLKAPESFTSVYPHSHDLSAGPLGARERSSSFECLLQNINRGRVAGEKAALHPAVQEVFQCDCSWSISTAVAMIAVIIALMKKASKGGGWECAE</sequence>
<comment type="caution">
    <text evidence="1">The sequence shown here is derived from an EMBL/GenBank/DDBJ whole genome shotgun (WGS) entry which is preliminary data.</text>
</comment>
<dbReference type="Proteomes" id="UP001331515">
    <property type="component" value="Unassembled WGS sequence"/>
</dbReference>
<evidence type="ECO:0000313" key="1">
    <source>
        <dbReference type="EMBL" id="KAK5908327.1"/>
    </source>
</evidence>